<name>A0A5B7KGA9_PORTR</name>
<feature type="compositionally biased region" description="Low complexity" evidence="1">
    <location>
        <begin position="42"/>
        <end position="63"/>
    </location>
</feature>
<dbReference type="PROSITE" id="PS51257">
    <property type="entry name" value="PROKAR_LIPOPROTEIN"/>
    <property type="match status" value="1"/>
</dbReference>
<evidence type="ECO:0000313" key="3">
    <source>
        <dbReference type="Proteomes" id="UP000324222"/>
    </source>
</evidence>
<organism evidence="2 3">
    <name type="scientific">Portunus trituberculatus</name>
    <name type="common">Swimming crab</name>
    <name type="synonym">Neptunus trituberculatus</name>
    <dbReference type="NCBI Taxonomy" id="210409"/>
    <lineage>
        <taxon>Eukaryota</taxon>
        <taxon>Metazoa</taxon>
        <taxon>Ecdysozoa</taxon>
        <taxon>Arthropoda</taxon>
        <taxon>Crustacea</taxon>
        <taxon>Multicrustacea</taxon>
        <taxon>Malacostraca</taxon>
        <taxon>Eumalacostraca</taxon>
        <taxon>Eucarida</taxon>
        <taxon>Decapoda</taxon>
        <taxon>Pleocyemata</taxon>
        <taxon>Brachyura</taxon>
        <taxon>Eubrachyura</taxon>
        <taxon>Portunoidea</taxon>
        <taxon>Portunidae</taxon>
        <taxon>Portuninae</taxon>
        <taxon>Portunus</taxon>
    </lineage>
</organism>
<feature type="compositionally biased region" description="Gly residues" evidence="1">
    <location>
        <begin position="70"/>
        <end position="80"/>
    </location>
</feature>
<proteinExistence type="predicted"/>
<accession>A0A5B7KGA9</accession>
<reference evidence="2 3" key="1">
    <citation type="submission" date="2019-05" db="EMBL/GenBank/DDBJ databases">
        <title>Another draft genome of Portunus trituberculatus and its Hox gene families provides insights of decapod evolution.</title>
        <authorList>
            <person name="Jeong J.-H."/>
            <person name="Song I."/>
            <person name="Kim S."/>
            <person name="Choi T."/>
            <person name="Kim D."/>
            <person name="Ryu S."/>
            <person name="Kim W."/>
        </authorList>
    </citation>
    <scope>NUCLEOTIDE SEQUENCE [LARGE SCALE GENOMIC DNA]</scope>
    <source>
        <tissue evidence="2">Muscle</tissue>
    </source>
</reference>
<evidence type="ECO:0000313" key="2">
    <source>
        <dbReference type="EMBL" id="MPD05844.1"/>
    </source>
</evidence>
<dbReference type="Proteomes" id="UP000324222">
    <property type="component" value="Unassembled WGS sequence"/>
</dbReference>
<dbReference type="EMBL" id="VSRR010148021">
    <property type="protein sequence ID" value="MPD05844.1"/>
    <property type="molecule type" value="Genomic_DNA"/>
</dbReference>
<gene>
    <name evidence="2" type="ORF">E2C01_101613</name>
</gene>
<sequence length="106" mass="10895">MRAVESIPFPVGGEGVALGTAASAAACRLGSRRPNRPWHNLTVTSTTNITTTTPPTAPDTTATRGCTARGPGGGSEGGEGFTAASVKKERELITNFSHHHPRGGRT</sequence>
<dbReference type="AlphaFoldDB" id="A0A5B7KGA9"/>
<keyword evidence="3" id="KW-1185">Reference proteome</keyword>
<feature type="region of interest" description="Disordered" evidence="1">
    <location>
        <begin position="33"/>
        <end position="82"/>
    </location>
</feature>
<comment type="caution">
    <text evidence="2">The sequence shown here is derived from an EMBL/GenBank/DDBJ whole genome shotgun (WGS) entry which is preliminary data.</text>
</comment>
<protein>
    <submittedName>
        <fullName evidence="2">Uncharacterized protein</fullName>
    </submittedName>
</protein>
<evidence type="ECO:0000256" key="1">
    <source>
        <dbReference type="SAM" id="MobiDB-lite"/>
    </source>
</evidence>